<sequence length="380" mass="44135">MDNPDDMGKPDIYEPDINEPDINEPDINNKSLEKYHYNASIKSDENEVIFPEEMAEELFNKVSLVGSDEYFENNLNGINFESIIILDDFKDNKDTPQDITKKIFSKKPRKYQNPECQRDRESIECFDCNGMLKISINMITNNASIYLKYKILYQRPERNRVTEEIKNIIQSNLHLMPSDIYRILESNHPEITQKQIHAWWTIFIKKRGRQDSARTEILANFFKILMYLGMDQLICMYMDKDLAQILAKALKKRLADNTLPQRITYSSYDAHSTFNFIALPLLTQNTLSIRRPLLPISDNSLPPLSNCISNNDDNNSLADIATVMDNENSGQLFENYESILQDALLIVQEQREANNVKWAKAVEKSFEGISTMVTDIKKYK</sequence>
<proteinExistence type="predicted"/>
<dbReference type="AlphaFoldDB" id="A0A9N9J6L9"/>
<evidence type="ECO:0000313" key="2">
    <source>
        <dbReference type="EMBL" id="CAG8767553.1"/>
    </source>
</evidence>
<dbReference type="OrthoDB" id="2449435at2759"/>
<dbReference type="Proteomes" id="UP000789405">
    <property type="component" value="Unassembled WGS sequence"/>
</dbReference>
<organism evidence="2 3">
    <name type="scientific">Dentiscutata erythropus</name>
    <dbReference type="NCBI Taxonomy" id="1348616"/>
    <lineage>
        <taxon>Eukaryota</taxon>
        <taxon>Fungi</taxon>
        <taxon>Fungi incertae sedis</taxon>
        <taxon>Mucoromycota</taxon>
        <taxon>Glomeromycotina</taxon>
        <taxon>Glomeromycetes</taxon>
        <taxon>Diversisporales</taxon>
        <taxon>Gigasporaceae</taxon>
        <taxon>Dentiscutata</taxon>
    </lineage>
</organism>
<comment type="caution">
    <text evidence="2">The sequence shown here is derived from an EMBL/GenBank/DDBJ whole genome shotgun (WGS) entry which is preliminary data.</text>
</comment>
<feature type="region of interest" description="Disordered" evidence="1">
    <location>
        <begin position="1"/>
        <end position="25"/>
    </location>
</feature>
<reference evidence="2" key="1">
    <citation type="submission" date="2021-06" db="EMBL/GenBank/DDBJ databases">
        <authorList>
            <person name="Kallberg Y."/>
            <person name="Tangrot J."/>
            <person name="Rosling A."/>
        </authorList>
    </citation>
    <scope>NUCLEOTIDE SEQUENCE</scope>
    <source>
        <strain evidence="2">MA453B</strain>
    </source>
</reference>
<feature type="compositionally biased region" description="Acidic residues" evidence="1">
    <location>
        <begin position="13"/>
        <end position="24"/>
    </location>
</feature>
<evidence type="ECO:0000256" key="1">
    <source>
        <dbReference type="SAM" id="MobiDB-lite"/>
    </source>
</evidence>
<feature type="compositionally biased region" description="Basic and acidic residues" evidence="1">
    <location>
        <begin position="1"/>
        <end position="12"/>
    </location>
</feature>
<keyword evidence="3" id="KW-1185">Reference proteome</keyword>
<name>A0A9N9J6L9_9GLOM</name>
<evidence type="ECO:0000313" key="3">
    <source>
        <dbReference type="Proteomes" id="UP000789405"/>
    </source>
</evidence>
<gene>
    <name evidence="2" type="ORF">DERYTH_LOCUS18382</name>
</gene>
<protein>
    <submittedName>
        <fullName evidence="2">14358_t:CDS:1</fullName>
    </submittedName>
</protein>
<accession>A0A9N9J6L9</accession>
<dbReference type="EMBL" id="CAJVPY010018554">
    <property type="protein sequence ID" value="CAG8767553.1"/>
    <property type="molecule type" value="Genomic_DNA"/>
</dbReference>